<proteinExistence type="predicted"/>
<dbReference type="EMBL" id="GGEC01080977">
    <property type="protein sequence ID" value="MBX61461.1"/>
    <property type="molecule type" value="Transcribed_RNA"/>
</dbReference>
<accession>A0A2P2Q3A2</accession>
<reference evidence="1" key="1">
    <citation type="submission" date="2018-02" db="EMBL/GenBank/DDBJ databases">
        <title>Rhizophora mucronata_Transcriptome.</title>
        <authorList>
            <person name="Meera S.P."/>
            <person name="Sreeshan A."/>
            <person name="Augustine A."/>
        </authorList>
    </citation>
    <scope>NUCLEOTIDE SEQUENCE</scope>
    <source>
        <tissue evidence="1">Leaf</tissue>
    </source>
</reference>
<protein>
    <submittedName>
        <fullName evidence="1">Uncharacterized protein</fullName>
    </submittedName>
</protein>
<organism evidence="1">
    <name type="scientific">Rhizophora mucronata</name>
    <name type="common">Asiatic mangrove</name>
    <dbReference type="NCBI Taxonomy" id="61149"/>
    <lineage>
        <taxon>Eukaryota</taxon>
        <taxon>Viridiplantae</taxon>
        <taxon>Streptophyta</taxon>
        <taxon>Embryophyta</taxon>
        <taxon>Tracheophyta</taxon>
        <taxon>Spermatophyta</taxon>
        <taxon>Magnoliopsida</taxon>
        <taxon>eudicotyledons</taxon>
        <taxon>Gunneridae</taxon>
        <taxon>Pentapetalae</taxon>
        <taxon>rosids</taxon>
        <taxon>fabids</taxon>
        <taxon>Malpighiales</taxon>
        <taxon>Rhizophoraceae</taxon>
        <taxon>Rhizophora</taxon>
    </lineage>
</organism>
<sequence length="28" mass="3246">MKRQKIERRLLGLASPHLTSCFDFCTGH</sequence>
<dbReference type="AlphaFoldDB" id="A0A2P2Q3A2"/>
<evidence type="ECO:0000313" key="1">
    <source>
        <dbReference type="EMBL" id="MBX61461.1"/>
    </source>
</evidence>
<name>A0A2P2Q3A2_RHIMU</name>